<keyword evidence="2" id="KW-1185">Reference proteome</keyword>
<dbReference type="Proteomes" id="UP001168096">
    <property type="component" value="Unassembled WGS sequence"/>
</dbReference>
<dbReference type="EMBL" id="JASNRB020000018">
    <property type="protein sequence ID" value="MFJ1471057.1"/>
    <property type="molecule type" value="Genomic_DNA"/>
</dbReference>
<name>A0ACC7MGM3_9BURK</name>
<sequence>MSEKQVSLLVRIEGGVADEGRIDLHDAAGFVNGLARATNIVAHAFANDGDIRRKAQGAHGAKAYLHSSRKGCFEEQVDIVFEDKVVADVGHSVLTNVFWDFLTWTWSAAIGAEYEPQTPRVRRISEANDVFIDEIADMLEAPMKSLHKSLEADRSMTMYLSRPRGDDIIKFTHDSLDYVTTREELTETKYITGNVTRFNVLSNHGRIYSDVEKRVLSFVLAESDTRLSGLAITSMQAKNDGDDGKMHFKVGKIISAQGVTKRYKVYDILPMDDS</sequence>
<comment type="caution">
    <text evidence="1">The sequence shown here is derived from an EMBL/GenBank/DDBJ whole genome shotgun (WGS) entry which is preliminary data.</text>
</comment>
<organism evidence="1 2">
    <name type="scientific">Massilia orientalis</name>
    <dbReference type="NCBI Taxonomy" id="3050128"/>
    <lineage>
        <taxon>Bacteria</taxon>
        <taxon>Pseudomonadati</taxon>
        <taxon>Pseudomonadota</taxon>
        <taxon>Betaproteobacteria</taxon>
        <taxon>Burkholderiales</taxon>
        <taxon>Oxalobacteraceae</taxon>
        <taxon>Telluria group</taxon>
        <taxon>Massilia</taxon>
    </lineage>
</organism>
<accession>A0ACC7MGM3</accession>
<evidence type="ECO:0000313" key="2">
    <source>
        <dbReference type="Proteomes" id="UP001168096"/>
    </source>
</evidence>
<gene>
    <name evidence="1" type="ORF">QPK29_025335</name>
</gene>
<protein>
    <submittedName>
        <fullName evidence="1">Uncharacterized protein</fullName>
    </submittedName>
</protein>
<proteinExistence type="predicted"/>
<reference evidence="1" key="1">
    <citation type="submission" date="2024-11" db="EMBL/GenBank/DDBJ databases">
        <title>Description of Massilia orientalis sp. nov., isolated from rhizosphere soil of Ageratina adenophora.</title>
        <authorList>
            <person name="Wang Y."/>
        </authorList>
    </citation>
    <scope>NUCLEOTIDE SEQUENCE</scope>
    <source>
        <strain evidence="1">YIM B02787</strain>
    </source>
</reference>
<evidence type="ECO:0000313" key="1">
    <source>
        <dbReference type="EMBL" id="MFJ1471057.1"/>
    </source>
</evidence>